<evidence type="ECO:0000313" key="5">
    <source>
        <dbReference type="EMBL" id="MSC31534.1"/>
    </source>
</evidence>
<dbReference type="EMBL" id="WKPJ01000001">
    <property type="protein sequence ID" value="MSA87739.1"/>
    <property type="molecule type" value="Genomic_DNA"/>
</dbReference>
<evidence type="ECO:0000313" key="4">
    <source>
        <dbReference type="EMBL" id="MSA87739.1"/>
    </source>
</evidence>
<dbReference type="OrthoDB" id="67297at2"/>
<sequence length="157" mass="18220">MRMVCFHNPEECNGYLSNWYSSFFTVDDITFSSMEQYMMYRKAVCFQDKQTAAKILNMNDVARIKALGRLVSNYDDIHWNGIRQIVVYEGLIAKFSQNEDLKEQLKATGNAVLAECAIKDRIWGIGLSMNDPDRLDKSKWKGQNLLGYTLIMVRERL</sequence>
<dbReference type="Gene3D" id="1.10.357.40">
    <property type="entry name" value="YbiA-like"/>
    <property type="match status" value="1"/>
</dbReference>
<dbReference type="InterPro" id="IPR037238">
    <property type="entry name" value="YbiA-like_sf"/>
</dbReference>
<protein>
    <submittedName>
        <fullName evidence="4">DUF1768 domain-containing protein</fullName>
    </submittedName>
</protein>
<evidence type="ECO:0000256" key="2">
    <source>
        <dbReference type="ARBA" id="ARBA00000751"/>
    </source>
</evidence>
<proteinExistence type="predicted"/>
<dbReference type="SUPFAM" id="SSF143990">
    <property type="entry name" value="YbiA-like"/>
    <property type="match status" value="1"/>
</dbReference>
<keyword evidence="7" id="KW-1185">Reference proteome</keyword>
<dbReference type="AlphaFoldDB" id="A0A6N7S1W5"/>
<accession>A0A6N7S1W5</accession>
<comment type="caution">
    <text evidence="4">The sequence shown here is derived from an EMBL/GenBank/DDBJ whole genome shotgun (WGS) entry which is preliminary data.</text>
</comment>
<reference evidence="6 7" key="1">
    <citation type="journal article" date="2019" name="Nat. Med.">
        <title>A library of human gut bacterial isolates paired with longitudinal multiomics data enables mechanistic microbiome research.</title>
        <authorList>
            <person name="Poyet M."/>
            <person name="Groussin M."/>
            <person name="Gibbons S.M."/>
            <person name="Avila-Pacheco J."/>
            <person name="Jiang X."/>
            <person name="Kearney S.M."/>
            <person name="Perrotta A.R."/>
            <person name="Berdy B."/>
            <person name="Zhao S."/>
            <person name="Lieberman T.D."/>
            <person name="Swanson P.K."/>
            <person name="Smith M."/>
            <person name="Roesemann S."/>
            <person name="Alexander J.E."/>
            <person name="Rich S.A."/>
            <person name="Livny J."/>
            <person name="Vlamakis H."/>
            <person name="Clish C."/>
            <person name="Bullock K."/>
            <person name="Deik A."/>
            <person name="Scott J."/>
            <person name="Pierce K.A."/>
            <person name="Xavier R.J."/>
            <person name="Alm E.J."/>
        </authorList>
    </citation>
    <scope>NUCLEOTIDE SEQUENCE [LARGE SCALE GENOMIC DNA]</scope>
    <source>
        <strain evidence="4 6">BIOML-A4</strain>
        <strain evidence="5 7">BIOML-A5</strain>
    </source>
</reference>
<dbReference type="RefSeq" id="WP_154237453.1">
    <property type="nucleotide sequence ID" value="NZ_CALJPI010000253.1"/>
</dbReference>
<evidence type="ECO:0000313" key="6">
    <source>
        <dbReference type="Proteomes" id="UP000433575"/>
    </source>
</evidence>
<dbReference type="CDD" id="cd15457">
    <property type="entry name" value="NADAR"/>
    <property type="match status" value="1"/>
</dbReference>
<name>A0A6N7S1W5_9FIRM</name>
<organism evidence="4 6">
    <name type="scientific">Holdemania massiliensis</name>
    <dbReference type="NCBI Taxonomy" id="1468449"/>
    <lineage>
        <taxon>Bacteria</taxon>
        <taxon>Bacillati</taxon>
        <taxon>Bacillota</taxon>
        <taxon>Erysipelotrichia</taxon>
        <taxon>Erysipelotrichales</taxon>
        <taxon>Erysipelotrichaceae</taxon>
        <taxon>Holdemania</taxon>
    </lineage>
</organism>
<comment type="catalytic activity">
    <reaction evidence="2">
        <text>2,5-diamino-6-hydroxy-4-(5-phosphoribosylamino)-pyrimidine + H2O = 2,5,6-triamino-4-hydroxypyrimidine + D-ribose 5-phosphate</text>
        <dbReference type="Rhea" id="RHEA:23436"/>
        <dbReference type="ChEBI" id="CHEBI:15377"/>
        <dbReference type="ChEBI" id="CHEBI:58614"/>
        <dbReference type="ChEBI" id="CHEBI:78346"/>
        <dbReference type="ChEBI" id="CHEBI:137796"/>
    </reaction>
</comment>
<comment type="catalytic activity">
    <reaction evidence="1">
        <text>5-amino-6-(5-phospho-D-ribosylamino)uracil + H2O = 5,6-diaminouracil + D-ribose 5-phosphate</text>
        <dbReference type="Rhea" id="RHEA:55020"/>
        <dbReference type="ChEBI" id="CHEBI:15377"/>
        <dbReference type="ChEBI" id="CHEBI:46252"/>
        <dbReference type="ChEBI" id="CHEBI:58453"/>
        <dbReference type="ChEBI" id="CHEBI:78346"/>
    </reaction>
</comment>
<dbReference type="NCBIfam" id="TIGR02464">
    <property type="entry name" value="ribofla_fusion"/>
    <property type="match status" value="1"/>
</dbReference>
<dbReference type="Proteomes" id="UP000433575">
    <property type="component" value="Unassembled WGS sequence"/>
</dbReference>
<evidence type="ECO:0000256" key="1">
    <source>
        <dbReference type="ARBA" id="ARBA00000022"/>
    </source>
</evidence>
<dbReference type="Proteomes" id="UP000480929">
    <property type="component" value="Unassembled WGS sequence"/>
</dbReference>
<dbReference type="EMBL" id="WKPI01000001">
    <property type="protein sequence ID" value="MSC31534.1"/>
    <property type="molecule type" value="Genomic_DNA"/>
</dbReference>
<evidence type="ECO:0000313" key="7">
    <source>
        <dbReference type="Proteomes" id="UP000480929"/>
    </source>
</evidence>
<evidence type="ECO:0000259" key="3">
    <source>
        <dbReference type="Pfam" id="PF08719"/>
    </source>
</evidence>
<feature type="domain" description="NADAR" evidence="3">
    <location>
        <begin position="6"/>
        <end position="157"/>
    </location>
</feature>
<gene>
    <name evidence="5" type="ORF">GKD88_00130</name>
    <name evidence="4" type="ORF">GKE08_00125</name>
</gene>
<dbReference type="InterPro" id="IPR012816">
    <property type="entry name" value="NADAR"/>
</dbReference>
<dbReference type="Pfam" id="PF08719">
    <property type="entry name" value="NADAR"/>
    <property type="match status" value="1"/>
</dbReference>